<comment type="caution">
    <text evidence="1">The sequence shown here is derived from an EMBL/GenBank/DDBJ whole genome shotgun (WGS) entry which is preliminary data.</text>
</comment>
<proteinExistence type="predicted"/>
<gene>
    <name evidence="1" type="ORF">T4E_11286</name>
</gene>
<evidence type="ECO:0000313" key="1">
    <source>
        <dbReference type="EMBL" id="KRX81565.1"/>
    </source>
</evidence>
<protein>
    <submittedName>
        <fullName evidence="1">Uncharacterized protein</fullName>
    </submittedName>
</protein>
<feature type="non-terminal residue" evidence="1">
    <location>
        <position position="44"/>
    </location>
</feature>
<dbReference type="EMBL" id="JYDU01000780">
    <property type="protein sequence ID" value="KRX81565.1"/>
    <property type="molecule type" value="Genomic_DNA"/>
</dbReference>
<sequence>MPTRPCVTFDESEIQTDRSELKYSIHAVLSVAGGVCWSNLSTDQ</sequence>
<dbReference type="Proteomes" id="UP000054815">
    <property type="component" value="Unassembled WGS sequence"/>
</dbReference>
<name>A0A0V0X0Y9_TRIPS</name>
<accession>A0A0V0X0Y9</accession>
<evidence type="ECO:0000313" key="2">
    <source>
        <dbReference type="Proteomes" id="UP000054815"/>
    </source>
</evidence>
<organism evidence="1 2">
    <name type="scientific">Trichinella pseudospiralis</name>
    <name type="common">Parasitic roundworm</name>
    <dbReference type="NCBI Taxonomy" id="6337"/>
    <lineage>
        <taxon>Eukaryota</taxon>
        <taxon>Metazoa</taxon>
        <taxon>Ecdysozoa</taxon>
        <taxon>Nematoda</taxon>
        <taxon>Enoplea</taxon>
        <taxon>Dorylaimia</taxon>
        <taxon>Trichinellida</taxon>
        <taxon>Trichinellidae</taxon>
        <taxon>Trichinella</taxon>
    </lineage>
</organism>
<reference evidence="1 2" key="1">
    <citation type="submission" date="2015-01" db="EMBL/GenBank/DDBJ databases">
        <title>Evolution of Trichinella species and genotypes.</title>
        <authorList>
            <person name="Korhonen P.K."/>
            <person name="Edoardo P."/>
            <person name="Giuseppe L.R."/>
            <person name="Gasser R.B."/>
        </authorList>
    </citation>
    <scope>NUCLEOTIDE SEQUENCE [LARGE SCALE GENOMIC DNA]</scope>
    <source>
        <strain evidence="1">ISS141</strain>
    </source>
</reference>
<dbReference type="AlphaFoldDB" id="A0A0V0X0Y9"/>